<comment type="similarity">
    <text evidence="12">Belongs to the mitochondrial carrier (TC 2.A.29) family.</text>
</comment>
<dbReference type="EMBL" id="JAXOVC010000008">
    <property type="protein sequence ID" value="KAK4498447.1"/>
    <property type="molecule type" value="Genomic_DNA"/>
</dbReference>
<feature type="repeat" description="Solcar" evidence="11">
    <location>
        <begin position="22"/>
        <end position="110"/>
    </location>
</feature>
<comment type="function">
    <text evidence="1">Mitochondrial transporter that mediates uptake of thiamine pyrophosphate (ThPP) into mitochondria.</text>
</comment>
<feature type="repeat" description="Solcar" evidence="11">
    <location>
        <begin position="119"/>
        <end position="216"/>
    </location>
</feature>
<dbReference type="PROSITE" id="PS50920">
    <property type="entry name" value="SOLCAR"/>
    <property type="match status" value="3"/>
</dbReference>
<evidence type="ECO:0000313" key="15">
    <source>
        <dbReference type="Proteomes" id="UP001305779"/>
    </source>
</evidence>
<dbReference type="InterPro" id="IPR018108">
    <property type="entry name" value="MCP_transmembrane"/>
</dbReference>
<evidence type="ECO:0000256" key="4">
    <source>
        <dbReference type="ARBA" id="ARBA00022448"/>
    </source>
</evidence>
<dbReference type="Gene3D" id="1.50.40.10">
    <property type="entry name" value="Mitochondrial carrier domain"/>
    <property type="match status" value="1"/>
</dbReference>
<evidence type="ECO:0000256" key="13">
    <source>
        <dbReference type="SAM" id="Phobius"/>
    </source>
</evidence>
<feature type="transmembrane region" description="Helical" evidence="13">
    <location>
        <begin position="20"/>
        <end position="42"/>
    </location>
</feature>
<dbReference type="SUPFAM" id="SSF103506">
    <property type="entry name" value="Mitochondrial carrier"/>
    <property type="match status" value="1"/>
</dbReference>
<dbReference type="InterPro" id="IPR023395">
    <property type="entry name" value="MCP_dom_sf"/>
</dbReference>
<dbReference type="Pfam" id="PF00153">
    <property type="entry name" value="Mito_carr"/>
    <property type="match status" value="3"/>
</dbReference>
<name>A0ABR0EAI1_ZASCE</name>
<evidence type="ECO:0000256" key="5">
    <source>
        <dbReference type="ARBA" id="ARBA00022692"/>
    </source>
</evidence>
<evidence type="ECO:0000256" key="2">
    <source>
        <dbReference type="ARBA" id="ARBA00004448"/>
    </source>
</evidence>
<keyword evidence="4 12" id="KW-0813">Transport</keyword>
<feature type="repeat" description="Solcar" evidence="11">
    <location>
        <begin position="225"/>
        <end position="314"/>
    </location>
</feature>
<dbReference type="PANTHER" id="PTHR24089">
    <property type="entry name" value="SOLUTE CARRIER FAMILY 25"/>
    <property type="match status" value="1"/>
</dbReference>
<keyword evidence="6" id="KW-0677">Repeat</keyword>
<reference evidence="14 15" key="1">
    <citation type="journal article" date="2023" name="G3 (Bethesda)">
        <title>A chromosome-level genome assembly of Zasmidium syzygii isolated from banana leaves.</title>
        <authorList>
            <person name="van Westerhoven A.C."/>
            <person name="Mehrabi R."/>
            <person name="Talebi R."/>
            <person name="Steentjes M.B.F."/>
            <person name="Corcolon B."/>
            <person name="Chong P.A."/>
            <person name="Kema G.H.J."/>
            <person name="Seidl M.F."/>
        </authorList>
    </citation>
    <scope>NUCLEOTIDE SEQUENCE [LARGE SCALE GENOMIC DNA]</scope>
    <source>
        <strain evidence="14 15">P124</strain>
    </source>
</reference>
<keyword evidence="10 11" id="KW-0472">Membrane</keyword>
<keyword evidence="15" id="KW-1185">Reference proteome</keyword>
<dbReference type="Proteomes" id="UP001305779">
    <property type="component" value="Unassembled WGS sequence"/>
</dbReference>
<keyword evidence="7" id="KW-0999">Mitochondrion inner membrane</keyword>
<organism evidence="14 15">
    <name type="scientific">Zasmidium cellare</name>
    <name type="common">Wine cellar mold</name>
    <name type="synonym">Racodium cellare</name>
    <dbReference type="NCBI Taxonomy" id="395010"/>
    <lineage>
        <taxon>Eukaryota</taxon>
        <taxon>Fungi</taxon>
        <taxon>Dikarya</taxon>
        <taxon>Ascomycota</taxon>
        <taxon>Pezizomycotina</taxon>
        <taxon>Dothideomycetes</taxon>
        <taxon>Dothideomycetidae</taxon>
        <taxon>Mycosphaerellales</taxon>
        <taxon>Mycosphaerellaceae</taxon>
        <taxon>Zasmidium</taxon>
    </lineage>
</organism>
<dbReference type="PRINTS" id="PR00926">
    <property type="entry name" value="MITOCARRIER"/>
</dbReference>
<dbReference type="InterPro" id="IPR002067">
    <property type="entry name" value="MCP"/>
</dbReference>
<evidence type="ECO:0000256" key="12">
    <source>
        <dbReference type="RuleBase" id="RU000488"/>
    </source>
</evidence>
<accession>A0ABR0EAI1</accession>
<evidence type="ECO:0000256" key="10">
    <source>
        <dbReference type="ARBA" id="ARBA00023136"/>
    </source>
</evidence>
<comment type="caution">
    <text evidence="14">The sequence shown here is derived from an EMBL/GenBank/DDBJ whole genome shotgun (WGS) entry which is preliminary data.</text>
</comment>
<evidence type="ECO:0000256" key="11">
    <source>
        <dbReference type="PROSITE-ProRule" id="PRU00282"/>
    </source>
</evidence>
<sequence length="329" mass="35848">MDPSSSQPNKPPFLGFRSWVSQAVVASFLAGGVAGAVSRTVVSPLERLKILLQVQSTGRTEYKMSVPKALAKIWREEGFKGMMAGNGTNCIRIVPYSAVQFGSYNLYKPYFEPAPGEPLSPVRRLCCGAVAGITSVTATYPLDIVRTRLSIQSASFSGLSRAEAEKKLPGMFQTLVHMYKNEGGFMALYRGIIPTIAGVAPYVGLNFMVYESVRQYFTPEGKDAPSSVGKLSAGAISGAVAQTITYPFDVLRRRFQINTMSGMGYKYKSIFDAVRTIVAHEGIAGMYKGLVPNLLKVAPSMASSWLSFELTRDMLVNLKPEPVPKDEPR</sequence>
<keyword evidence="8 13" id="KW-1133">Transmembrane helix</keyword>
<keyword evidence="5 11" id="KW-0812">Transmembrane</keyword>
<keyword evidence="9" id="KW-0496">Mitochondrion</keyword>
<evidence type="ECO:0000256" key="7">
    <source>
        <dbReference type="ARBA" id="ARBA00022792"/>
    </source>
</evidence>
<evidence type="ECO:0000256" key="6">
    <source>
        <dbReference type="ARBA" id="ARBA00022737"/>
    </source>
</evidence>
<gene>
    <name evidence="14" type="ORF">PRZ48_011105</name>
</gene>
<evidence type="ECO:0000256" key="3">
    <source>
        <dbReference type="ARBA" id="ARBA00021935"/>
    </source>
</evidence>
<comment type="subcellular location">
    <subcellularLocation>
        <location evidence="2">Mitochondrion inner membrane</location>
        <topology evidence="2">Multi-pass membrane protein</topology>
    </subcellularLocation>
</comment>
<evidence type="ECO:0000256" key="8">
    <source>
        <dbReference type="ARBA" id="ARBA00022989"/>
    </source>
</evidence>
<evidence type="ECO:0000256" key="1">
    <source>
        <dbReference type="ARBA" id="ARBA00002238"/>
    </source>
</evidence>
<evidence type="ECO:0000313" key="14">
    <source>
        <dbReference type="EMBL" id="KAK4498447.1"/>
    </source>
</evidence>
<protein>
    <recommendedName>
        <fullName evidence="3">Mitochondrial thiamine pyrophosphate carrier 1</fullName>
    </recommendedName>
</protein>
<proteinExistence type="inferred from homology"/>
<evidence type="ECO:0000256" key="9">
    <source>
        <dbReference type="ARBA" id="ARBA00023128"/>
    </source>
</evidence>